<evidence type="ECO:0000313" key="1">
    <source>
        <dbReference type="EMBL" id="MBW3093106.1"/>
    </source>
</evidence>
<dbReference type="Proteomes" id="UP000700815">
    <property type="component" value="Unassembled WGS sequence"/>
</dbReference>
<evidence type="ECO:0000313" key="2">
    <source>
        <dbReference type="Proteomes" id="UP000700815"/>
    </source>
</evidence>
<sequence>MGKVKVTLKNSDMRKIGRLAVNAYASEHGHECAYCHKRIQPPVGMPAGAVPVCDECAKAHHLI</sequence>
<protein>
    <submittedName>
        <fullName evidence="1">Cytochrome C</fullName>
    </submittedName>
</protein>
<keyword evidence="2" id="KW-1185">Reference proteome</keyword>
<organism evidence="1 2">
    <name type="scientific">Bifidobacterium miconis</name>
    <dbReference type="NCBI Taxonomy" id="2834435"/>
    <lineage>
        <taxon>Bacteria</taxon>
        <taxon>Bacillati</taxon>
        <taxon>Actinomycetota</taxon>
        <taxon>Actinomycetes</taxon>
        <taxon>Bifidobacteriales</taxon>
        <taxon>Bifidobacteriaceae</taxon>
        <taxon>Bifidobacterium</taxon>
    </lineage>
</organism>
<gene>
    <name evidence="1" type="ORF">KIH79_09270</name>
</gene>
<name>A0ABS6WGC9_9BIFI</name>
<dbReference type="RefSeq" id="WP_219059126.1">
    <property type="nucleotide sequence ID" value="NZ_JAHBBH010000027.1"/>
</dbReference>
<proteinExistence type="predicted"/>
<dbReference type="EMBL" id="JAHBBH010000027">
    <property type="protein sequence ID" value="MBW3093106.1"/>
    <property type="molecule type" value="Genomic_DNA"/>
</dbReference>
<reference evidence="1 2" key="1">
    <citation type="submission" date="2021-05" db="EMBL/GenBank/DDBJ databases">
        <title>Phylogenetic classification of ten novel species belonging to the genus Bifidobacterium comprising B. colchicus sp. nov., B. abeli sp. nov., B. bicoloris sp. nov., B. guerezis sp. nov., B. rosaliae sp. nov., B. santillanensis sp. nov., B. argentati sp. nov., B. amazzoni sp. nov., B. pluviali sp. nov., and B. pinnaculum sp. nov.</title>
        <authorList>
            <person name="Lugli G.A."/>
            <person name="Ruiz Garcia L."/>
            <person name="Margolles A."/>
            <person name="Ventura M."/>
        </authorList>
    </citation>
    <scope>NUCLEOTIDE SEQUENCE [LARGE SCALE GENOMIC DNA]</scope>
    <source>
        <strain evidence="1 2">82T10</strain>
    </source>
</reference>
<accession>A0ABS6WGC9</accession>
<comment type="caution">
    <text evidence="1">The sequence shown here is derived from an EMBL/GenBank/DDBJ whole genome shotgun (WGS) entry which is preliminary data.</text>
</comment>